<feature type="compositionally biased region" description="Pro residues" evidence="1">
    <location>
        <begin position="517"/>
        <end position="529"/>
    </location>
</feature>
<evidence type="ECO:0000313" key="4">
    <source>
        <dbReference type="Proteomes" id="UP000662466"/>
    </source>
</evidence>
<reference evidence="3" key="1">
    <citation type="submission" date="2020-06" db="EMBL/GenBank/DDBJ databases">
        <title>Draft genome sequences of strains closely related to Aspergillus parafelis and Aspergillus hiratsukae.</title>
        <authorList>
            <person name="Dos Santos R.A.C."/>
            <person name="Rivero-Menendez O."/>
            <person name="Steenwyk J.L."/>
            <person name="Mead M.E."/>
            <person name="Goldman G.H."/>
            <person name="Alastruey-Izquierdo A."/>
            <person name="Rokas A."/>
        </authorList>
    </citation>
    <scope>NUCLEOTIDE SEQUENCE</scope>
    <source>
        <strain evidence="3">CNM-CM6106</strain>
    </source>
</reference>
<evidence type="ECO:0000313" key="3">
    <source>
        <dbReference type="EMBL" id="KAF7170961.1"/>
    </source>
</evidence>
<dbReference type="Pfam" id="PF24969">
    <property type="entry name" value="LRR_15"/>
    <property type="match status" value="1"/>
</dbReference>
<comment type="caution">
    <text evidence="3">The sequence shown here is derived from an EMBL/GenBank/DDBJ whole genome shotgun (WGS) entry which is preliminary data.</text>
</comment>
<proteinExistence type="predicted"/>
<protein>
    <recommendedName>
        <fullName evidence="2">Leucine-rich repeat domain-containing protein</fullName>
    </recommendedName>
</protein>
<name>A0A8H6QFC3_9EURO</name>
<evidence type="ECO:0000259" key="2">
    <source>
        <dbReference type="Pfam" id="PF24969"/>
    </source>
</evidence>
<dbReference type="SUPFAM" id="SSF52047">
    <property type="entry name" value="RNI-like"/>
    <property type="match status" value="1"/>
</dbReference>
<sequence>MPYTPNKQDPQHETSGIKMGPAALDHLPTEILHMILSYLGFHCSGKHRPEPPDAYIRGDRQESDQPSWYSLKLQTLLSLCLVSRRLRNAVQPILYHEFVLGYGDSWRSDLYTWGGRLTSFMRTVAQRRDLAALVKRIYIHPYLLEFFGEEKEDQVFELLCHRNMWRVIRPQPRQFITQDEARDALREVAHALGIEELQQLSAGDLVAVLISELPNLEHFSFQVGPYHGKIVRSAGLRAAGISRLPLRTIDISLRATAREAHYGSLFDLGQTASALLGVSTGLETLNLHMCKGITRRARFPSLPNLKTLRLTFSRLGERDLERLLSSCNGLRSFFYEATNCPFTGYNSSYDCSDHFQLSNAVRYLSRHRATLESLHLDLRKRGHTQDGPEPRAVFSFREFTVLKHLFLNLDEFHTRFWAGTPAEDPDLLVQLLPPSITSLHLAGHITDELPRLEESLLGLAHAASRGQFPRLEEVRWDHKEKLNSEAIVSTAFAAAGVSFGYDRWPMSMSTLGDGGKSPPPNYRNPFPLPDPDEPDL</sequence>
<dbReference type="InterPro" id="IPR056867">
    <property type="entry name" value="LRR_15"/>
</dbReference>
<feature type="domain" description="Leucine-rich repeat" evidence="2">
    <location>
        <begin position="302"/>
        <end position="496"/>
    </location>
</feature>
<dbReference type="EMBL" id="JACBAF010001959">
    <property type="protein sequence ID" value="KAF7170961.1"/>
    <property type="molecule type" value="Genomic_DNA"/>
</dbReference>
<evidence type="ECO:0000256" key="1">
    <source>
        <dbReference type="SAM" id="MobiDB-lite"/>
    </source>
</evidence>
<dbReference type="AlphaFoldDB" id="A0A8H6QFC3"/>
<organism evidence="3 4">
    <name type="scientific">Aspergillus hiratsukae</name>
    <dbReference type="NCBI Taxonomy" id="1194566"/>
    <lineage>
        <taxon>Eukaryota</taxon>
        <taxon>Fungi</taxon>
        <taxon>Dikarya</taxon>
        <taxon>Ascomycota</taxon>
        <taxon>Pezizomycotina</taxon>
        <taxon>Eurotiomycetes</taxon>
        <taxon>Eurotiomycetidae</taxon>
        <taxon>Eurotiales</taxon>
        <taxon>Aspergillaceae</taxon>
        <taxon>Aspergillus</taxon>
        <taxon>Aspergillus subgen. Fumigati</taxon>
    </lineage>
</organism>
<dbReference type="Gene3D" id="3.80.10.10">
    <property type="entry name" value="Ribonuclease Inhibitor"/>
    <property type="match status" value="1"/>
</dbReference>
<dbReference type="Proteomes" id="UP000662466">
    <property type="component" value="Unassembled WGS sequence"/>
</dbReference>
<feature type="region of interest" description="Disordered" evidence="1">
    <location>
        <begin position="1"/>
        <end position="20"/>
    </location>
</feature>
<dbReference type="InterPro" id="IPR032675">
    <property type="entry name" value="LRR_dom_sf"/>
</dbReference>
<accession>A0A8H6QFC3</accession>
<gene>
    <name evidence="3" type="ORF">CNMCM6106_005499</name>
</gene>
<feature type="region of interest" description="Disordered" evidence="1">
    <location>
        <begin position="510"/>
        <end position="536"/>
    </location>
</feature>